<dbReference type="InterPro" id="IPR011990">
    <property type="entry name" value="TPR-like_helical_dom_sf"/>
</dbReference>
<reference evidence="5 6" key="1">
    <citation type="journal article" date="2015" name="Sci. Rep.">
        <title>The power of single molecule real-time sequencing technology in the de novo assembly of a eukaryotic genome.</title>
        <authorList>
            <person name="Sakai H."/>
            <person name="Naito K."/>
            <person name="Ogiso-Tanaka E."/>
            <person name="Takahashi Y."/>
            <person name="Iseki K."/>
            <person name="Muto C."/>
            <person name="Satou K."/>
            <person name="Teruya K."/>
            <person name="Shiroma A."/>
            <person name="Shimoji M."/>
            <person name="Hirano T."/>
            <person name="Itoh T."/>
            <person name="Kaga A."/>
            <person name="Tomooka N."/>
        </authorList>
    </citation>
    <scope>NUCLEOTIDE SEQUENCE [LARGE SCALE GENOMIC DNA]</scope>
    <source>
        <strain evidence="6">cv. Shumari</strain>
    </source>
</reference>
<dbReference type="Proteomes" id="UP000291084">
    <property type="component" value="Chromosome 11"/>
</dbReference>
<dbReference type="PROSITE" id="PS51375">
    <property type="entry name" value="PPR"/>
    <property type="match status" value="1"/>
</dbReference>
<keyword evidence="6" id="KW-1185">Reference proteome</keyword>
<sequence>MILLWPTTSSPSSPNNPTPPGPNSTSSLPSSRLPLSSPFSRASPTWKLALSFFQWASDQHQYGYRHNCYTYNTIASIFSRSRQTTHLKTVVKQLVESAPCSFTPGALGFLIRCLGEVGLAQEAHHLFDEMRVKGLCVPNVYCYNCLLEALSKAGEVDLVEARLEEMKGFGWEFDKFTLTPVVQAYCKARRFD</sequence>
<dbReference type="PANTHER" id="PTHR47447:SF17">
    <property type="entry name" value="OS12G0638900 PROTEIN"/>
    <property type="match status" value="1"/>
</dbReference>
<evidence type="ECO:0000256" key="3">
    <source>
        <dbReference type="PROSITE-ProRule" id="PRU00708"/>
    </source>
</evidence>
<dbReference type="PANTHER" id="PTHR47447">
    <property type="entry name" value="OS03G0856100 PROTEIN"/>
    <property type="match status" value="1"/>
</dbReference>
<dbReference type="Gene3D" id="1.25.40.10">
    <property type="entry name" value="Tetratricopeptide repeat domain"/>
    <property type="match status" value="1"/>
</dbReference>
<organism evidence="5 6">
    <name type="scientific">Vigna angularis var. angularis</name>
    <dbReference type="NCBI Taxonomy" id="157739"/>
    <lineage>
        <taxon>Eukaryota</taxon>
        <taxon>Viridiplantae</taxon>
        <taxon>Streptophyta</taxon>
        <taxon>Embryophyta</taxon>
        <taxon>Tracheophyta</taxon>
        <taxon>Spermatophyta</taxon>
        <taxon>Magnoliopsida</taxon>
        <taxon>eudicotyledons</taxon>
        <taxon>Gunneridae</taxon>
        <taxon>Pentapetalae</taxon>
        <taxon>rosids</taxon>
        <taxon>fabids</taxon>
        <taxon>Fabales</taxon>
        <taxon>Fabaceae</taxon>
        <taxon>Papilionoideae</taxon>
        <taxon>50 kb inversion clade</taxon>
        <taxon>NPAAA clade</taxon>
        <taxon>indigoferoid/millettioid clade</taxon>
        <taxon>Phaseoleae</taxon>
        <taxon>Vigna</taxon>
    </lineage>
</organism>
<feature type="compositionally biased region" description="Low complexity" evidence="4">
    <location>
        <begin position="1"/>
        <end position="13"/>
    </location>
</feature>
<evidence type="ECO:0000313" key="6">
    <source>
        <dbReference type="Proteomes" id="UP000291084"/>
    </source>
</evidence>
<dbReference type="InterPro" id="IPR002885">
    <property type="entry name" value="PPR_rpt"/>
</dbReference>
<keyword evidence="2" id="KW-0677">Repeat</keyword>
<feature type="repeat" description="PPR" evidence="3">
    <location>
        <begin position="139"/>
        <end position="173"/>
    </location>
</feature>
<evidence type="ECO:0000256" key="4">
    <source>
        <dbReference type="SAM" id="MobiDB-lite"/>
    </source>
</evidence>
<dbReference type="NCBIfam" id="TIGR00756">
    <property type="entry name" value="PPR"/>
    <property type="match status" value="2"/>
</dbReference>
<gene>
    <name evidence="5" type="primary">Vigan.11G000200</name>
    <name evidence="5" type="ORF">VIGAN_11000200</name>
</gene>
<dbReference type="AlphaFoldDB" id="A0A0S3T6M9"/>
<feature type="non-terminal residue" evidence="5">
    <location>
        <position position="192"/>
    </location>
</feature>
<dbReference type="Pfam" id="PF13041">
    <property type="entry name" value="PPR_2"/>
    <property type="match status" value="1"/>
</dbReference>
<comment type="similarity">
    <text evidence="1">Belongs to the PPR family. P subfamily.</text>
</comment>
<evidence type="ECO:0000313" key="5">
    <source>
        <dbReference type="EMBL" id="BAU00874.1"/>
    </source>
</evidence>
<protein>
    <recommendedName>
        <fullName evidence="7">Pentacotripeptide-repeat region of PRORP domain-containing protein</fullName>
    </recommendedName>
</protein>
<feature type="compositionally biased region" description="Low complexity" evidence="4">
    <location>
        <begin position="23"/>
        <end position="36"/>
    </location>
</feature>
<name>A0A0S3T6M9_PHAAN</name>
<dbReference type="Pfam" id="PF01535">
    <property type="entry name" value="PPR"/>
    <property type="match status" value="1"/>
</dbReference>
<proteinExistence type="inferred from homology"/>
<dbReference type="EMBL" id="AP015044">
    <property type="protein sequence ID" value="BAU00874.1"/>
    <property type="molecule type" value="Genomic_DNA"/>
</dbReference>
<evidence type="ECO:0000256" key="2">
    <source>
        <dbReference type="ARBA" id="ARBA00022737"/>
    </source>
</evidence>
<accession>A0A0S3T6M9</accession>
<feature type="region of interest" description="Disordered" evidence="4">
    <location>
        <begin position="1"/>
        <end position="36"/>
    </location>
</feature>
<evidence type="ECO:0008006" key="7">
    <source>
        <dbReference type="Google" id="ProtNLM"/>
    </source>
</evidence>
<evidence type="ECO:0000256" key="1">
    <source>
        <dbReference type="ARBA" id="ARBA00007626"/>
    </source>
</evidence>